<evidence type="ECO:0000256" key="7">
    <source>
        <dbReference type="ARBA" id="ARBA00023033"/>
    </source>
</evidence>
<dbReference type="Pfam" id="PF00067">
    <property type="entry name" value="p450"/>
    <property type="match status" value="1"/>
</dbReference>
<evidence type="ECO:0000256" key="6">
    <source>
        <dbReference type="ARBA" id="ARBA00023004"/>
    </source>
</evidence>
<keyword evidence="5" id="KW-0560">Oxidoreductase</keyword>
<evidence type="ECO:0000256" key="1">
    <source>
        <dbReference type="ARBA" id="ARBA00001971"/>
    </source>
</evidence>
<keyword evidence="6" id="KW-0408">Iron</keyword>
<dbReference type="GO" id="GO:0005506">
    <property type="term" value="F:iron ion binding"/>
    <property type="evidence" value="ECO:0007669"/>
    <property type="project" value="InterPro"/>
</dbReference>
<dbReference type="GO" id="GO:0004497">
    <property type="term" value="F:monooxygenase activity"/>
    <property type="evidence" value="ECO:0007669"/>
    <property type="project" value="UniProtKB-KW"/>
</dbReference>
<sequence length="107" mass="12058">MDYFSALILEQFVEIFDRQGDTFVETLKKVKPNESVNIYPLVTLYALDVICESAMGTTANAQLNSDSEYVRAVQELQKDIQQSHFLLNTQTVIPSVSIVIVIVFPTL</sequence>
<keyword evidence="9" id="KW-1185">Reference proteome</keyword>
<evidence type="ECO:0000256" key="2">
    <source>
        <dbReference type="ARBA" id="ARBA00010617"/>
    </source>
</evidence>
<dbReference type="VEuPathDB" id="VectorBase:PPAI008720"/>
<proteinExistence type="inferred from homology"/>
<dbReference type="InterPro" id="IPR050196">
    <property type="entry name" value="Cytochrome_P450_Monoox"/>
</dbReference>
<dbReference type="PANTHER" id="PTHR24291">
    <property type="entry name" value="CYTOCHROME P450 FAMILY 4"/>
    <property type="match status" value="1"/>
</dbReference>
<dbReference type="InterPro" id="IPR001128">
    <property type="entry name" value="Cyt_P450"/>
</dbReference>
<evidence type="ECO:0000313" key="8">
    <source>
        <dbReference type="EnsemblMetazoa" id="PPAI008720-PA"/>
    </source>
</evidence>
<dbReference type="InterPro" id="IPR036396">
    <property type="entry name" value="Cyt_P450_sf"/>
</dbReference>
<comment type="similarity">
    <text evidence="2">Belongs to the cytochrome P450 family.</text>
</comment>
<keyword evidence="3" id="KW-0349">Heme</keyword>
<accession>A0A1B0EYV4</accession>
<dbReference type="Proteomes" id="UP000092462">
    <property type="component" value="Unassembled WGS sequence"/>
</dbReference>
<name>A0A1B0EYV4_PHLPP</name>
<dbReference type="Gene3D" id="1.10.630.10">
    <property type="entry name" value="Cytochrome P450"/>
    <property type="match status" value="1"/>
</dbReference>
<protein>
    <submittedName>
        <fullName evidence="8">Uncharacterized protein</fullName>
    </submittedName>
</protein>
<dbReference type="EnsemblMetazoa" id="PPAI008720-RA">
    <property type="protein sequence ID" value="PPAI008720-PA"/>
    <property type="gene ID" value="PPAI008720"/>
</dbReference>
<evidence type="ECO:0000313" key="9">
    <source>
        <dbReference type="Proteomes" id="UP000092462"/>
    </source>
</evidence>
<keyword evidence="7" id="KW-0503">Monooxygenase</keyword>
<evidence type="ECO:0000256" key="3">
    <source>
        <dbReference type="ARBA" id="ARBA00022617"/>
    </source>
</evidence>
<evidence type="ECO:0000256" key="5">
    <source>
        <dbReference type="ARBA" id="ARBA00023002"/>
    </source>
</evidence>
<reference evidence="8" key="1">
    <citation type="submission" date="2022-08" db="UniProtKB">
        <authorList>
            <consortium name="EnsemblMetazoa"/>
        </authorList>
    </citation>
    <scope>IDENTIFICATION</scope>
    <source>
        <strain evidence="8">Israel</strain>
    </source>
</reference>
<keyword evidence="4" id="KW-0479">Metal-binding</keyword>
<evidence type="ECO:0000256" key="4">
    <source>
        <dbReference type="ARBA" id="ARBA00022723"/>
    </source>
</evidence>
<dbReference type="EMBL" id="AJVK01066978">
    <property type="status" value="NOT_ANNOTATED_CDS"/>
    <property type="molecule type" value="Genomic_DNA"/>
</dbReference>
<dbReference type="GO" id="GO:0020037">
    <property type="term" value="F:heme binding"/>
    <property type="evidence" value="ECO:0007669"/>
    <property type="project" value="InterPro"/>
</dbReference>
<dbReference type="PANTHER" id="PTHR24291:SF203">
    <property type="entry name" value="CYTOCHROME P450 4D1-RELATED"/>
    <property type="match status" value="1"/>
</dbReference>
<dbReference type="AlphaFoldDB" id="A0A1B0EYV4"/>
<dbReference type="SUPFAM" id="SSF48264">
    <property type="entry name" value="Cytochrome P450"/>
    <property type="match status" value="1"/>
</dbReference>
<dbReference type="GO" id="GO:0016705">
    <property type="term" value="F:oxidoreductase activity, acting on paired donors, with incorporation or reduction of molecular oxygen"/>
    <property type="evidence" value="ECO:0007669"/>
    <property type="project" value="InterPro"/>
</dbReference>
<comment type="cofactor">
    <cofactor evidence="1">
        <name>heme</name>
        <dbReference type="ChEBI" id="CHEBI:30413"/>
    </cofactor>
</comment>
<organism evidence="8 9">
    <name type="scientific">Phlebotomus papatasi</name>
    <name type="common">Sandfly</name>
    <dbReference type="NCBI Taxonomy" id="29031"/>
    <lineage>
        <taxon>Eukaryota</taxon>
        <taxon>Metazoa</taxon>
        <taxon>Ecdysozoa</taxon>
        <taxon>Arthropoda</taxon>
        <taxon>Hexapoda</taxon>
        <taxon>Insecta</taxon>
        <taxon>Pterygota</taxon>
        <taxon>Neoptera</taxon>
        <taxon>Endopterygota</taxon>
        <taxon>Diptera</taxon>
        <taxon>Nematocera</taxon>
        <taxon>Psychodoidea</taxon>
        <taxon>Psychodidae</taxon>
        <taxon>Phlebotomus</taxon>
        <taxon>Phlebotomus</taxon>
    </lineage>
</organism>